<dbReference type="RefSeq" id="WP_014770596.1">
    <property type="nucleotide sequence ID" value="NC_018002.1"/>
</dbReference>
<keyword evidence="4" id="KW-1185">Reference proteome</keyword>
<dbReference type="InterPro" id="IPR002826">
    <property type="entry name" value="MptE-like"/>
</dbReference>
<dbReference type="eggNOG" id="COG2604">
    <property type="taxonomic scope" value="Bacteria"/>
</dbReference>
<accession>I3Y0K9</accession>
<dbReference type="AlphaFoldDB" id="I3Y0K9"/>
<dbReference type="Proteomes" id="UP000006176">
    <property type="component" value="Chromosome"/>
</dbReference>
<dbReference type="HOGENOM" id="CLU_026503_1_1_7"/>
<organism evidence="3 4">
    <name type="scientific">Sulfurospirillum barnesii (strain ATCC 700032 / DSM 10660 / SES-3)</name>
    <dbReference type="NCBI Taxonomy" id="760154"/>
    <lineage>
        <taxon>Bacteria</taxon>
        <taxon>Pseudomonadati</taxon>
        <taxon>Campylobacterota</taxon>
        <taxon>Epsilonproteobacteria</taxon>
        <taxon>Campylobacterales</taxon>
        <taxon>Sulfurospirillaceae</taxon>
        <taxon>Sulfurospirillum</taxon>
    </lineage>
</organism>
<dbReference type="EMBL" id="CP003333">
    <property type="protein sequence ID" value="AFL69733.1"/>
    <property type="molecule type" value="Genomic_DNA"/>
</dbReference>
<feature type="coiled-coil region" evidence="1">
    <location>
        <begin position="517"/>
        <end position="551"/>
    </location>
</feature>
<dbReference type="Pfam" id="PF01973">
    <property type="entry name" value="MptE-like"/>
    <property type="match status" value="1"/>
</dbReference>
<evidence type="ECO:0000313" key="3">
    <source>
        <dbReference type="EMBL" id="AFL69733.1"/>
    </source>
</evidence>
<feature type="domain" description="6-hydroxymethylpterin diphosphokinase MptE-like" evidence="2">
    <location>
        <begin position="206"/>
        <end position="377"/>
    </location>
</feature>
<dbReference type="PANTHER" id="PTHR41786">
    <property type="entry name" value="MOTILITY ACCESSORY FACTOR MAF"/>
    <property type="match status" value="1"/>
</dbReference>
<reference evidence="3 4" key="1">
    <citation type="submission" date="2012-06" db="EMBL/GenBank/DDBJ databases">
        <title>Complete sequence of Sulfurospirillum barnesii SES-3.</title>
        <authorList>
            <consortium name="US DOE Joint Genome Institute"/>
            <person name="Lucas S."/>
            <person name="Han J."/>
            <person name="Lapidus A."/>
            <person name="Cheng J.-F."/>
            <person name="Goodwin L."/>
            <person name="Pitluck S."/>
            <person name="Peters L."/>
            <person name="Ovchinnikova G."/>
            <person name="Lu M."/>
            <person name="Detter J.C."/>
            <person name="Han C."/>
            <person name="Tapia R."/>
            <person name="Land M."/>
            <person name="Hauser L."/>
            <person name="Kyrpides N."/>
            <person name="Ivanova N."/>
            <person name="Pagani I."/>
            <person name="Stolz J."/>
            <person name="Arkin A."/>
            <person name="Dehal P."/>
            <person name="Oremland R."/>
            <person name="Saltikov C."/>
            <person name="Basu P."/>
            <person name="Hollibaugh J."/>
            <person name="Newman D."/>
            <person name="Stolyar S."/>
            <person name="Hazen T."/>
            <person name="Woyke T."/>
        </authorList>
    </citation>
    <scope>NUCLEOTIDE SEQUENCE [LARGE SCALE GENOMIC DNA]</scope>
    <source>
        <strain evidence="4">ATCC 700032 / DSM 10660 / SES-3</strain>
    </source>
</reference>
<dbReference type="PATRIC" id="fig|760154.4.peg.2464"/>
<dbReference type="KEGG" id="sba:Sulba_2466"/>
<protein>
    <recommendedName>
        <fullName evidence="2">6-hydroxymethylpterin diphosphokinase MptE-like domain-containing protein</fullName>
    </recommendedName>
</protein>
<keyword evidence="1" id="KW-0175">Coiled coil</keyword>
<dbReference type="OrthoDB" id="8867611at2"/>
<sequence length="627" mass="70826">MALYEKNFSALSLKNPSLAHALSSLSLEIPYEIFMENEALETLNLVHTTTFTPLYATKPQMVLEEQKEQFKVFQEYPYLYFFGLGNGALLKHLLANQKHQRIVVIEPDAYIAYVVLNVVDFSRELTSNRLVIFGKDALNFPTISALFSTFETQRYAKLYDLHVSSAFYEMHEELIMQSNRLFMECLHQSVQSAGNDVHDALVGVEHHFMNLPLMLKTPPLLQFFKQAKTTEVAVLVSTGPSLAKQLPLLKEMAPYITIFAVDASFPVLTRYGIKPDVVVSMERIPLTGRFFKETPKEAFEGVVFSLSSLQHPEVVGSIKTGVMQMNMRPFGYMMETGAHAWGYVGIGMSAANKAYELIYHSGFKTCVLIGQDLAYSDEGKSHSAGHVFGEDEVKHKAGDGFVERYGGGGVIKTTAVWNWFRAFFEKDIAETKEHMQTINATEGGARIFGAIERAFKEVMTTVDKSRIKKPIALTPLHETELKRVQQEVAHNIEAIRSFLAQQRTLVETLFLKTATLCEALEANKNVTLEQLEALEAQILAVRKRVREERFEQLIWHVGQSMLLVQEMDLACIEVRFTCNEKERYEKLSLWIQAHKGWLFALAGCIDAIQVAMERKGSHYGSTSAVKV</sequence>
<dbReference type="PANTHER" id="PTHR41786:SF1">
    <property type="entry name" value="6-HYDROXYMETHYLPTERIN DIPHOSPHOKINASE MPTE-LIKE DOMAIN-CONTAINING PROTEIN"/>
    <property type="match status" value="1"/>
</dbReference>
<dbReference type="STRING" id="760154.Sulba_2466"/>
<proteinExistence type="predicted"/>
<evidence type="ECO:0000256" key="1">
    <source>
        <dbReference type="SAM" id="Coils"/>
    </source>
</evidence>
<evidence type="ECO:0000259" key="2">
    <source>
        <dbReference type="Pfam" id="PF01973"/>
    </source>
</evidence>
<name>I3Y0K9_SULBS</name>
<evidence type="ECO:0000313" key="4">
    <source>
        <dbReference type="Proteomes" id="UP000006176"/>
    </source>
</evidence>
<gene>
    <name evidence="3" type="ordered locus">Sulba_2466</name>
</gene>